<organism evidence="1 2">
    <name type="scientific">Chryseobacterium geocarposphaerae</name>
    <dbReference type="NCBI Taxonomy" id="1416776"/>
    <lineage>
        <taxon>Bacteria</taxon>
        <taxon>Pseudomonadati</taxon>
        <taxon>Bacteroidota</taxon>
        <taxon>Flavobacteriia</taxon>
        <taxon>Flavobacteriales</taxon>
        <taxon>Weeksellaceae</taxon>
        <taxon>Chryseobacterium group</taxon>
        <taxon>Chryseobacterium</taxon>
    </lineage>
</organism>
<comment type="caution">
    <text evidence="1">The sequence shown here is derived from an EMBL/GenBank/DDBJ whole genome shotgun (WGS) entry which is preliminary data.</text>
</comment>
<protein>
    <submittedName>
        <fullName evidence="1">Lipopolysaccharide assembly protein</fullName>
    </submittedName>
</protein>
<accession>A0A2M9C2Q4</accession>
<evidence type="ECO:0000313" key="1">
    <source>
        <dbReference type="EMBL" id="PJJ64701.1"/>
    </source>
</evidence>
<sequence>MMKLQKSDLKMSFKIKNIKINQPKIFWLLLLCLNVLHSCYGFSGSSLKDEKTIQINEFPNNAALVNPALSQQFSTDIQNRFLQRTTLKGTKQNPDILVEGEITDYSITPTTISSTTSNTSAGVIQDSQNKLTITVKVHYENKVHPELSFDRTYTDEATFNSNLSQSDIEASQVKIVNERIINKIFNDIVANW</sequence>
<dbReference type="AlphaFoldDB" id="A0A2M9C2Q4"/>
<gene>
    <name evidence="1" type="ORF">CLV73_3069</name>
</gene>
<dbReference type="GO" id="GO:0019867">
    <property type="term" value="C:outer membrane"/>
    <property type="evidence" value="ECO:0007669"/>
    <property type="project" value="InterPro"/>
</dbReference>
<dbReference type="EMBL" id="PGFD01000002">
    <property type="protein sequence ID" value="PJJ64701.1"/>
    <property type="molecule type" value="Genomic_DNA"/>
</dbReference>
<dbReference type="Proteomes" id="UP000228740">
    <property type="component" value="Unassembled WGS sequence"/>
</dbReference>
<keyword evidence="2" id="KW-1185">Reference proteome</keyword>
<proteinExistence type="predicted"/>
<evidence type="ECO:0000313" key="2">
    <source>
        <dbReference type="Proteomes" id="UP000228740"/>
    </source>
</evidence>
<name>A0A2M9C2Q4_9FLAO</name>
<dbReference type="GO" id="GO:0043165">
    <property type="term" value="P:Gram-negative-bacterium-type cell outer membrane assembly"/>
    <property type="evidence" value="ECO:0007669"/>
    <property type="project" value="InterPro"/>
</dbReference>
<dbReference type="InterPro" id="IPR007485">
    <property type="entry name" value="LPS_assembly_LptE"/>
</dbReference>
<dbReference type="Pfam" id="PF04390">
    <property type="entry name" value="LptE"/>
    <property type="match status" value="1"/>
</dbReference>
<reference evidence="1 2" key="1">
    <citation type="submission" date="2017-11" db="EMBL/GenBank/DDBJ databases">
        <title>Genomic Encyclopedia of Archaeal and Bacterial Type Strains, Phase II (KMG-II): From Individual Species to Whole Genera.</title>
        <authorList>
            <person name="Goeker M."/>
        </authorList>
    </citation>
    <scope>NUCLEOTIDE SEQUENCE [LARGE SCALE GENOMIC DNA]</scope>
    <source>
        <strain evidence="1 2">DSM 27617</strain>
    </source>
</reference>